<gene>
    <name evidence="2" type="ORF">J2Z28_002083</name>
</gene>
<protein>
    <submittedName>
        <fullName evidence="2">Molybdopterin-guanine dinucleotide biosynthesis protein B</fullName>
    </submittedName>
</protein>
<comment type="caution">
    <text evidence="2">The sequence shown here is derived from an EMBL/GenBank/DDBJ whole genome shotgun (WGS) entry which is preliminary data.</text>
</comment>
<keyword evidence="3" id="KW-1185">Reference proteome</keyword>
<dbReference type="CDD" id="cd03116">
    <property type="entry name" value="MobB"/>
    <property type="match status" value="1"/>
</dbReference>
<organism evidence="2 3">
    <name type="scientific">Paenibacillus xylanexedens</name>
    <dbReference type="NCBI Taxonomy" id="528191"/>
    <lineage>
        <taxon>Bacteria</taxon>
        <taxon>Bacillati</taxon>
        <taxon>Bacillota</taxon>
        <taxon>Bacilli</taxon>
        <taxon>Bacillales</taxon>
        <taxon>Paenibacillaceae</taxon>
        <taxon>Paenibacillus</taxon>
    </lineage>
</organism>
<evidence type="ECO:0000313" key="2">
    <source>
        <dbReference type="EMBL" id="MBP2245465.1"/>
    </source>
</evidence>
<name>A0ABS4RRF7_PAEXY</name>
<dbReference type="InterPro" id="IPR027417">
    <property type="entry name" value="P-loop_NTPase"/>
</dbReference>
<dbReference type="SUPFAM" id="SSF52540">
    <property type="entry name" value="P-loop containing nucleoside triphosphate hydrolases"/>
    <property type="match status" value="1"/>
</dbReference>
<dbReference type="InterPro" id="IPR052539">
    <property type="entry name" value="MGD_biosynthesis_adapter"/>
</dbReference>
<dbReference type="PANTHER" id="PTHR40072">
    <property type="entry name" value="MOLYBDOPTERIN-GUANINE DINUCLEOTIDE BIOSYNTHESIS ADAPTER PROTEIN-RELATED"/>
    <property type="match status" value="1"/>
</dbReference>
<dbReference type="Proteomes" id="UP000810207">
    <property type="component" value="Unassembled WGS sequence"/>
</dbReference>
<dbReference type="NCBIfam" id="TIGR00176">
    <property type="entry name" value="mobB"/>
    <property type="match status" value="1"/>
</dbReference>
<sequence>MSDTKPHIIQIVGYKNTGKTTLTAALIGHFSSMGLKVAAIKHDGHDHFEMDQEGTDSYRFGESGASAVVIMSEKRTAIMERQATKLEDMLSYLSDYDWIVVEGFKDASYPKFVMVREEKDLTLVDQLKGVVGMISWLPSEQFIEQSTVSREITWYSVHETEDIAKALLAMVESECRQNGEV</sequence>
<accession>A0ABS4RRF7</accession>
<evidence type="ECO:0000259" key="1">
    <source>
        <dbReference type="Pfam" id="PF03205"/>
    </source>
</evidence>
<evidence type="ECO:0000313" key="3">
    <source>
        <dbReference type="Proteomes" id="UP000810207"/>
    </source>
</evidence>
<dbReference type="Gene3D" id="3.40.50.300">
    <property type="entry name" value="P-loop containing nucleotide triphosphate hydrolases"/>
    <property type="match status" value="1"/>
</dbReference>
<dbReference type="RefSeq" id="WP_211082366.1">
    <property type="nucleotide sequence ID" value="NZ_CBCSLC010000003.1"/>
</dbReference>
<dbReference type="InterPro" id="IPR004435">
    <property type="entry name" value="MobB_dom"/>
</dbReference>
<reference evidence="2 3" key="1">
    <citation type="submission" date="2021-03" db="EMBL/GenBank/DDBJ databases">
        <title>Genomic Encyclopedia of Type Strains, Phase IV (KMG-IV): sequencing the most valuable type-strain genomes for metagenomic binning, comparative biology and taxonomic classification.</title>
        <authorList>
            <person name="Goeker M."/>
        </authorList>
    </citation>
    <scope>NUCLEOTIDE SEQUENCE [LARGE SCALE GENOMIC DNA]</scope>
    <source>
        <strain evidence="2 3">DSM 21292</strain>
    </source>
</reference>
<dbReference type="EMBL" id="JAGIKV010000006">
    <property type="protein sequence ID" value="MBP2245465.1"/>
    <property type="molecule type" value="Genomic_DNA"/>
</dbReference>
<feature type="domain" description="Molybdopterin-guanine dinucleotide biosynthesis protein B (MobB)" evidence="1">
    <location>
        <begin position="8"/>
        <end position="135"/>
    </location>
</feature>
<dbReference type="Pfam" id="PF03205">
    <property type="entry name" value="MobB"/>
    <property type="match status" value="1"/>
</dbReference>
<dbReference type="PANTHER" id="PTHR40072:SF1">
    <property type="entry name" value="MOLYBDOPTERIN-GUANINE DINUCLEOTIDE BIOSYNTHESIS ADAPTER PROTEIN"/>
    <property type="match status" value="1"/>
</dbReference>
<proteinExistence type="predicted"/>